<dbReference type="OrthoDB" id="26399at2759"/>
<reference evidence="13" key="1">
    <citation type="submission" date="2021-01" db="UniProtKB">
        <authorList>
            <consortium name="EnsemblMetazoa"/>
        </authorList>
    </citation>
    <scope>IDENTIFICATION</scope>
</reference>
<dbReference type="GO" id="GO:0016363">
    <property type="term" value="C:nuclear matrix"/>
    <property type="evidence" value="ECO:0007669"/>
    <property type="project" value="TreeGrafter"/>
</dbReference>
<evidence type="ECO:0000256" key="10">
    <source>
        <dbReference type="RuleBase" id="RU366037"/>
    </source>
</evidence>
<keyword evidence="3 10" id="KW-0813">Transport</keyword>
<protein>
    <recommendedName>
        <fullName evidence="2 10">Exportin-T</fullName>
    </recommendedName>
    <alternativeName>
        <fullName evidence="8 10">Exportin(tRNA)</fullName>
    </alternativeName>
    <alternativeName>
        <fullName evidence="9 10">tRNA exportin</fullName>
    </alternativeName>
</protein>
<dbReference type="Pfam" id="PF19282">
    <property type="entry name" value="Exportin-T"/>
    <property type="match status" value="1"/>
</dbReference>
<dbReference type="GO" id="GO:0031267">
    <property type="term" value="F:small GTPase binding"/>
    <property type="evidence" value="ECO:0007669"/>
    <property type="project" value="InterPro"/>
</dbReference>
<evidence type="ECO:0000256" key="8">
    <source>
        <dbReference type="ARBA" id="ARBA00029784"/>
    </source>
</evidence>
<proteinExistence type="inferred from homology"/>
<dbReference type="PANTHER" id="PTHR15952">
    <property type="entry name" value="EXPORTIN-T/LOS1"/>
    <property type="match status" value="1"/>
</dbReference>
<dbReference type="Proteomes" id="UP000594262">
    <property type="component" value="Unplaced"/>
</dbReference>
<dbReference type="InterPro" id="IPR013598">
    <property type="entry name" value="Exportin-1/Importin-b-like"/>
</dbReference>
<dbReference type="GO" id="GO:0005737">
    <property type="term" value="C:cytoplasm"/>
    <property type="evidence" value="ECO:0007669"/>
    <property type="project" value="UniProtKB-SubCell"/>
</dbReference>
<evidence type="ECO:0000256" key="4">
    <source>
        <dbReference type="ARBA" id="ARBA00022490"/>
    </source>
</evidence>
<evidence type="ECO:0000256" key="5">
    <source>
        <dbReference type="ARBA" id="ARBA00022555"/>
    </source>
</evidence>
<evidence type="ECO:0000313" key="14">
    <source>
        <dbReference type="Proteomes" id="UP000594262"/>
    </source>
</evidence>
<organism evidence="13 14">
    <name type="scientific">Clytia hemisphaerica</name>
    <dbReference type="NCBI Taxonomy" id="252671"/>
    <lineage>
        <taxon>Eukaryota</taxon>
        <taxon>Metazoa</taxon>
        <taxon>Cnidaria</taxon>
        <taxon>Hydrozoa</taxon>
        <taxon>Hydroidolina</taxon>
        <taxon>Leptothecata</taxon>
        <taxon>Obeliida</taxon>
        <taxon>Clytiidae</taxon>
        <taxon>Clytia</taxon>
    </lineage>
</organism>
<dbReference type="GO" id="GO:0005643">
    <property type="term" value="C:nuclear pore"/>
    <property type="evidence" value="ECO:0007669"/>
    <property type="project" value="TreeGrafter"/>
</dbReference>
<dbReference type="GO" id="GO:0000049">
    <property type="term" value="F:tRNA binding"/>
    <property type="evidence" value="ECO:0007669"/>
    <property type="project" value="UniProtKB-UniRule"/>
</dbReference>
<dbReference type="GO" id="GO:0071528">
    <property type="term" value="P:tRNA re-export from nucleus"/>
    <property type="evidence" value="ECO:0007669"/>
    <property type="project" value="UniProtKB-UniRule"/>
</dbReference>
<keyword evidence="4 10" id="KW-0963">Cytoplasm</keyword>
<dbReference type="GeneID" id="136799941"/>
<dbReference type="InterPro" id="IPR011989">
    <property type="entry name" value="ARM-like"/>
</dbReference>
<dbReference type="Gene3D" id="1.25.10.10">
    <property type="entry name" value="Leucine-rich Repeat Variant"/>
    <property type="match status" value="1"/>
</dbReference>
<name>A0A7M5WRB7_9CNID</name>
<dbReference type="Pfam" id="PF08389">
    <property type="entry name" value="Xpo1"/>
    <property type="match status" value="1"/>
</dbReference>
<feature type="domain" description="Exportin-1/Importin-beta-like" evidence="11">
    <location>
        <begin position="97"/>
        <end position="246"/>
    </location>
</feature>
<dbReference type="EnsemblMetazoa" id="CLYHEMT005338.1">
    <property type="protein sequence ID" value="CLYHEMP005338.1"/>
    <property type="gene ID" value="CLYHEMG005338"/>
</dbReference>
<dbReference type="InterPro" id="IPR016024">
    <property type="entry name" value="ARM-type_fold"/>
</dbReference>
<keyword evidence="7 10" id="KW-0539">Nucleus</keyword>
<keyword evidence="5 10" id="KW-0820">tRNA-binding</keyword>
<sequence length="962" mass="110496">MDEQMIRLLAMGDTPEAQQHILSYFDELKKQDNGWQICCEVLTQNRVDDERVKFFCLQVLEAHIKTKYASSDQTQQNAFKLCLQQWYQHCCQSAQKTFIRNKSAQLFCLIFVQEYPQKWNSFFNEMLSLVGAGPLGIDAYLRVLVAIDEEVVARQINHTDIEFQRNTAIKDRMRDHCVTDLVESWFQILNLPDKDCESSIKCMCFQVIGAYISWIDINLIANDRFISKILEFLSHEEIRESACECLQEIVNKGMDSAGKTRLVESLSDVLVKIGVMDVSTEEMDVEFLIKLSTLLNRMGVQLILSFNKLTKEESATNLKMEILQAIDKKIGYMIRFLSDEDDDVSFGVFEFCHSYLGLLKQLNGCNPLQSQGEHIKKILHVILNKMKYDHEYNFDRKGKSEESEAEFLEFRKEMKVLFGNLAKLNGGIVIVTSRELITAALNNWRNMSIHDIELAIYVLYCLGEAFPGNILYNDPDRANLFSDMMNLLITSDVSQHGHWVVLHQYFETVTRYERFFATNAQHLPALLMSFLDERGLKNQKDSIRSRTSFLLMRFVKALKTQVQPFVNDILKQIEEVLNLQHQDNGCVKVTENDKYYLYEASAILITCSTSGAEKQQEKMGTLLSPVITLFQQICEQLQNGQLDEIGQLDGANRLQHLMAYASRASKAFSTVQSMKNSGCAQCFTEALSIFLHSLTIPVHRAIIHSGVRQYLHRMIICLGQDVLPYVPVAVTHLLKDCEMADIQDFIPLINQLITRFKSSISPFLTDIFMPLVSQVFAFLQAPTESNDQQALREKQLLQRSYYLFIATITNMSILEVISSQESNNVKEILLSIVHGAVEVDDPQAQKTCFIICNKLVDNWGGDESFKEFVYEHIVPACFMAPLKSTFNLEDAQTYLALQEIANVQKTILQKWNVEFLQYLIQTYLPQNNCPPDMTQEYAMALEKMDNKTFKNYLKAFYAKAKT</sequence>
<keyword evidence="6 10" id="KW-0694">RNA-binding</keyword>
<evidence type="ECO:0000256" key="9">
    <source>
        <dbReference type="ARBA" id="ARBA00032199"/>
    </source>
</evidence>
<evidence type="ECO:0000256" key="2">
    <source>
        <dbReference type="ARBA" id="ARBA00018928"/>
    </source>
</evidence>
<evidence type="ECO:0000256" key="6">
    <source>
        <dbReference type="ARBA" id="ARBA00022884"/>
    </source>
</evidence>
<comment type="function">
    <text evidence="10">tRNA nucleus export receptor which facilitates tRNA translocation across the nuclear pore complex.</text>
</comment>
<evidence type="ECO:0000259" key="11">
    <source>
        <dbReference type="Pfam" id="PF08389"/>
    </source>
</evidence>
<dbReference type="InterPro" id="IPR045546">
    <property type="entry name" value="Exportin-T_C"/>
</dbReference>
<evidence type="ECO:0000259" key="12">
    <source>
        <dbReference type="Pfam" id="PF19282"/>
    </source>
</evidence>
<evidence type="ECO:0000256" key="7">
    <source>
        <dbReference type="ARBA" id="ARBA00023242"/>
    </source>
</evidence>
<dbReference type="RefSeq" id="XP_066912669.1">
    <property type="nucleotide sequence ID" value="XM_067056568.1"/>
</dbReference>
<comment type="similarity">
    <text evidence="10">Belongs to the exportin family.</text>
</comment>
<dbReference type="InterPro" id="IPR040017">
    <property type="entry name" value="XPOT"/>
</dbReference>
<evidence type="ECO:0000313" key="13">
    <source>
        <dbReference type="EnsemblMetazoa" id="CLYHEMP005338.1"/>
    </source>
</evidence>
<evidence type="ECO:0000256" key="1">
    <source>
        <dbReference type="ARBA" id="ARBA00004496"/>
    </source>
</evidence>
<evidence type="ECO:0000256" key="3">
    <source>
        <dbReference type="ARBA" id="ARBA00022448"/>
    </source>
</evidence>
<comment type="subcellular location">
    <subcellularLocation>
        <location evidence="1 10">Cytoplasm</location>
    </subcellularLocation>
    <subcellularLocation>
        <location evidence="10">Nucleus</location>
    </subcellularLocation>
    <text evidence="10">Shuttles between the nucleus and the cytoplasm.</text>
</comment>
<feature type="domain" description="Exportin-T C-terminal" evidence="12">
    <location>
        <begin position="324"/>
        <end position="960"/>
    </location>
</feature>
<accession>A0A7M5WRB7</accession>
<dbReference type="SUPFAM" id="SSF48371">
    <property type="entry name" value="ARM repeat"/>
    <property type="match status" value="1"/>
</dbReference>
<dbReference type="AlphaFoldDB" id="A0A7M5WRB7"/>
<keyword evidence="14" id="KW-1185">Reference proteome</keyword>
<dbReference type="PANTHER" id="PTHR15952:SF11">
    <property type="entry name" value="EXPORTIN-T"/>
    <property type="match status" value="1"/>
</dbReference>